<keyword evidence="2" id="KW-0507">mRNA processing</keyword>
<keyword evidence="10" id="KW-1185">Reference proteome</keyword>
<name>C5DKC5_LACTC</name>
<organism evidence="9 10">
    <name type="scientific">Lachancea thermotolerans (strain ATCC 56472 / CBS 6340 / NRRL Y-8284)</name>
    <name type="common">Yeast</name>
    <name type="synonym">Kluyveromyces thermotolerans</name>
    <dbReference type="NCBI Taxonomy" id="559295"/>
    <lineage>
        <taxon>Eukaryota</taxon>
        <taxon>Fungi</taxon>
        <taxon>Dikarya</taxon>
        <taxon>Ascomycota</taxon>
        <taxon>Saccharomycotina</taxon>
        <taxon>Saccharomycetes</taxon>
        <taxon>Saccharomycetales</taxon>
        <taxon>Saccharomycetaceae</taxon>
        <taxon>Lachancea</taxon>
    </lineage>
</organism>
<dbReference type="RefSeq" id="XP_002554363.1">
    <property type="nucleotide sequence ID" value="XM_002554317.1"/>
</dbReference>
<sequence>MDTLKPMEMKESNKEIPAAGEAVGPGDFELKKTIEKTASFVARNGTEFEEKLDKAKFPFIDEQNAHYPYYKRFLKSFKTTEQDEISERRPINLPTPSIPYPFVFSTFDRHIPRRDLEIIKVTALFCVVNEETRYLETLKEQCSKNELLAFLDPDHALNATFTHFINQYKQVARKDFGKLVELNEDRKLAVLERSFQRAEFEEYSHKMEAEQKRSHEHFKLKFSAYDWENFELLGTIDFRNLDEENYSEPLDFDVIRQKSLQKNQGTKTFEGILALSSLPQKGTNETDNGEATVKAKKKNKMKIRAAGETRLKKNKSQTQRTESEERLIECPITHRMVPEASFDRHIQVLLSDPNYSRERQEYEAKNNITNLTLESVHQNIKRLSKAPPTQAAKKQKF</sequence>
<keyword evidence="3" id="KW-0747">Spliceosome</keyword>
<dbReference type="Pfam" id="PF01805">
    <property type="entry name" value="Surp"/>
    <property type="match status" value="2"/>
</dbReference>
<dbReference type="GO" id="GO:0045292">
    <property type="term" value="P:mRNA cis splicing, via spliceosome"/>
    <property type="evidence" value="ECO:0007669"/>
    <property type="project" value="InterPro"/>
</dbReference>
<evidence type="ECO:0000256" key="5">
    <source>
        <dbReference type="ARBA" id="ARBA00023187"/>
    </source>
</evidence>
<dbReference type="EMBL" id="CU928170">
    <property type="protein sequence ID" value="CAR23926.1"/>
    <property type="molecule type" value="Genomic_DNA"/>
</dbReference>
<protein>
    <submittedName>
        <fullName evidence="9">KLTH0F03498p</fullName>
    </submittedName>
</protein>
<dbReference type="InterPro" id="IPR022030">
    <property type="entry name" value="SF3A1_dom"/>
</dbReference>
<evidence type="ECO:0000259" key="8">
    <source>
        <dbReference type="PROSITE" id="PS50128"/>
    </source>
</evidence>
<keyword evidence="6" id="KW-0539">Nucleus</keyword>
<comment type="subcellular location">
    <subcellularLocation>
        <location evidence="1">Nucleus</location>
    </subcellularLocation>
</comment>
<accession>C5DKC5</accession>
<evidence type="ECO:0000256" key="6">
    <source>
        <dbReference type="ARBA" id="ARBA00023242"/>
    </source>
</evidence>
<evidence type="ECO:0000256" key="1">
    <source>
        <dbReference type="ARBA" id="ARBA00004123"/>
    </source>
</evidence>
<dbReference type="GO" id="GO:0071004">
    <property type="term" value="C:U2-type prespliceosome"/>
    <property type="evidence" value="ECO:0007669"/>
    <property type="project" value="TreeGrafter"/>
</dbReference>
<feature type="region of interest" description="Disordered" evidence="7">
    <location>
        <begin position="1"/>
        <end position="22"/>
    </location>
</feature>
<dbReference type="InterPro" id="IPR035967">
    <property type="entry name" value="SWAP/Surp_sf"/>
</dbReference>
<dbReference type="InParanoid" id="C5DKC5"/>
<dbReference type="PANTHER" id="PTHR15316">
    <property type="entry name" value="SPLICEOSOME ASSOCIATED PROTEIN 114/SWAP SPLICING FACTOR-RELATED"/>
    <property type="match status" value="1"/>
</dbReference>
<dbReference type="SUPFAM" id="SSF109905">
    <property type="entry name" value="Surp module (SWAP domain)"/>
    <property type="match status" value="2"/>
</dbReference>
<dbReference type="PROSITE" id="PS50128">
    <property type="entry name" value="SURP"/>
    <property type="match status" value="1"/>
</dbReference>
<dbReference type="OrthoDB" id="447637at2759"/>
<dbReference type="Pfam" id="PF12230">
    <property type="entry name" value="PRP21_like_P"/>
    <property type="match status" value="1"/>
</dbReference>
<dbReference type="GO" id="GO:0000381">
    <property type="term" value="P:regulation of alternative mRNA splicing, via spliceosome"/>
    <property type="evidence" value="ECO:0007669"/>
    <property type="project" value="TreeGrafter"/>
</dbReference>
<dbReference type="OMA" id="HYASIDW"/>
<dbReference type="FunCoup" id="C5DKC5">
    <property type="interactions" value="224"/>
</dbReference>
<dbReference type="KEGG" id="lth:KLTH0F03498g"/>
<dbReference type="PANTHER" id="PTHR15316:SF1">
    <property type="entry name" value="SPLICING FACTOR 3A SUBUNIT 1"/>
    <property type="match status" value="1"/>
</dbReference>
<evidence type="ECO:0000256" key="3">
    <source>
        <dbReference type="ARBA" id="ARBA00022728"/>
    </source>
</evidence>
<dbReference type="AlphaFoldDB" id="C5DKC5"/>
<reference evidence="9 10" key="1">
    <citation type="journal article" date="2009" name="Genome Res.">
        <title>Comparative genomics of protoploid Saccharomycetaceae.</title>
        <authorList>
            <consortium name="The Genolevures Consortium"/>
            <person name="Souciet J.-L."/>
            <person name="Dujon B."/>
            <person name="Gaillardin C."/>
            <person name="Johnston M."/>
            <person name="Baret P.V."/>
            <person name="Cliften P."/>
            <person name="Sherman D.J."/>
            <person name="Weissenbach J."/>
            <person name="Westhof E."/>
            <person name="Wincker P."/>
            <person name="Jubin C."/>
            <person name="Poulain J."/>
            <person name="Barbe V."/>
            <person name="Segurens B."/>
            <person name="Artiguenave F."/>
            <person name="Anthouard V."/>
            <person name="Vacherie B."/>
            <person name="Val M.-E."/>
            <person name="Fulton R.S."/>
            <person name="Minx P."/>
            <person name="Wilson R."/>
            <person name="Durrens P."/>
            <person name="Jean G."/>
            <person name="Marck C."/>
            <person name="Martin T."/>
            <person name="Nikolski M."/>
            <person name="Rolland T."/>
            <person name="Seret M.-L."/>
            <person name="Casaregola S."/>
            <person name="Despons L."/>
            <person name="Fairhead C."/>
            <person name="Fischer G."/>
            <person name="Lafontaine I."/>
            <person name="Leh V."/>
            <person name="Lemaire M."/>
            <person name="de Montigny J."/>
            <person name="Neuveglise C."/>
            <person name="Thierry A."/>
            <person name="Blanc-Lenfle I."/>
            <person name="Bleykasten C."/>
            <person name="Diffels J."/>
            <person name="Fritsch E."/>
            <person name="Frangeul L."/>
            <person name="Goeffon A."/>
            <person name="Jauniaux N."/>
            <person name="Kachouri-Lafond R."/>
            <person name="Payen C."/>
            <person name="Potier S."/>
            <person name="Pribylova L."/>
            <person name="Ozanne C."/>
            <person name="Richard G.-F."/>
            <person name="Sacerdot C."/>
            <person name="Straub M.-L."/>
            <person name="Talla E."/>
        </authorList>
    </citation>
    <scope>NUCLEOTIDE SEQUENCE [LARGE SCALE GENOMIC DNA]</scope>
    <source>
        <strain evidence="10">ATCC 56472 / CBS 6340 / NRRL Y-8284</strain>
    </source>
</reference>
<evidence type="ECO:0000256" key="4">
    <source>
        <dbReference type="ARBA" id="ARBA00022737"/>
    </source>
</evidence>
<evidence type="ECO:0000256" key="7">
    <source>
        <dbReference type="SAM" id="MobiDB-lite"/>
    </source>
</evidence>
<evidence type="ECO:0000256" key="2">
    <source>
        <dbReference type="ARBA" id="ARBA00022664"/>
    </source>
</evidence>
<dbReference type="GeneID" id="8292555"/>
<dbReference type="GO" id="GO:0003723">
    <property type="term" value="F:RNA binding"/>
    <property type="evidence" value="ECO:0007669"/>
    <property type="project" value="InterPro"/>
</dbReference>
<dbReference type="Gene3D" id="1.10.10.790">
    <property type="entry name" value="Surp module"/>
    <property type="match status" value="2"/>
</dbReference>
<dbReference type="eggNOG" id="KOG0007">
    <property type="taxonomic scope" value="Eukaryota"/>
</dbReference>
<proteinExistence type="predicted"/>
<evidence type="ECO:0000313" key="10">
    <source>
        <dbReference type="Proteomes" id="UP000002036"/>
    </source>
</evidence>
<dbReference type="GO" id="GO:0005686">
    <property type="term" value="C:U2 snRNP"/>
    <property type="evidence" value="ECO:0007669"/>
    <property type="project" value="TreeGrafter"/>
</dbReference>
<keyword evidence="5" id="KW-0508">mRNA splicing</keyword>
<dbReference type="HOGENOM" id="CLU_013259_0_0_1"/>
<dbReference type="InterPro" id="IPR045146">
    <property type="entry name" value="SF3A1"/>
</dbReference>
<dbReference type="Proteomes" id="UP000002036">
    <property type="component" value="Chromosome F"/>
</dbReference>
<keyword evidence="4" id="KW-0677">Repeat</keyword>
<feature type="domain" description="SURP motif" evidence="8">
    <location>
        <begin position="33"/>
        <end position="70"/>
    </location>
</feature>
<dbReference type="GO" id="GO:0071013">
    <property type="term" value="C:catalytic step 2 spliceosome"/>
    <property type="evidence" value="ECO:0007669"/>
    <property type="project" value="TreeGrafter"/>
</dbReference>
<dbReference type="STRING" id="559295.C5DKC5"/>
<dbReference type="SMART" id="SM00648">
    <property type="entry name" value="SWAP"/>
    <property type="match status" value="2"/>
</dbReference>
<gene>
    <name evidence="9" type="ordered locus">KLTH0F03498g</name>
</gene>
<evidence type="ECO:0000313" key="9">
    <source>
        <dbReference type="EMBL" id="CAR23926.1"/>
    </source>
</evidence>
<dbReference type="InterPro" id="IPR000061">
    <property type="entry name" value="Surp"/>
</dbReference>
<feature type="compositionally biased region" description="Basic and acidic residues" evidence="7">
    <location>
        <begin position="1"/>
        <end position="14"/>
    </location>
</feature>